<proteinExistence type="predicted"/>
<evidence type="ECO:0000256" key="1">
    <source>
        <dbReference type="SAM" id="MobiDB-lite"/>
    </source>
</evidence>
<dbReference type="RefSeq" id="XP_001890863.1">
    <property type="nucleotide sequence ID" value="XM_001890828.1"/>
</dbReference>
<evidence type="ECO:0000313" key="3">
    <source>
        <dbReference type="Proteomes" id="UP000001194"/>
    </source>
</evidence>
<dbReference type="Proteomes" id="UP000001194">
    <property type="component" value="Unassembled WGS sequence"/>
</dbReference>
<protein>
    <submittedName>
        <fullName evidence="2">Predicted protein</fullName>
    </submittedName>
</protein>
<sequence length="647" mass="70768">MPVISIPKQRLTNPNLTQMPNPGGFAGSRLKFLEGELPAYTKAVVNNREDDFILDLWRRYFKRYPVDLADNVEPTEETLASVNDNEPDEELEPPKKETMTEEEYTNQLLKFNQTKEAIEKKKQKIKRWLAYRQKKVPDLGKVKDSLPDTDNPAIIMLARLTGASISKPRLPITYNPLPKNLQAAERTRINKALFNALPLDKRKKYIEMAKKEGDEKLNEWKNKLSAPPSTDPEDRQRCIAALPIFAQPILDLIHVHTNMQATLIVGGPEPADGGRLNIISMHAGSIKGPVGMNFGQAEREGFQEVITPLFGRYLRKCYTKSECRAQALPSSNPILSQLTGNEVSVHGADWDIDPSAAAAAPLNSAPRPSTPVPLRPASPLSAHGSPPPSLPGSPPHSPDPIRPSDAREEESVSGKKRKASSSSIVDSGAGGERGGAKKRRGITSAKGSRVGQGKRIRSTANAGAQGSKSAPLTKSSISKVKSPTVPVSAQPPICGSSNPLPSWFTSCLTMLHSHDLGLAWLKLVGLWEAFEQQHNFKPADKQSNLSSFKRPPCIAEWLKNAHRPSWRPSFKDAGEDLTPIAKPGINGLLSVMAALFFWGASCGPTSAWAERLEDVSVALANLVVPQGRCVLLFHINSQSRRPQHVAI</sequence>
<dbReference type="OrthoDB" id="3033067at2759"/>
<accession>B0E3U5</accession>
<feature type="region of interest" description="Disordered" evidence="1">
    <location>
        <begin position="359"/>
        <end position="486"/>
    </location>
</feature>
<feature type="region of interest" description="Disordered" evidence="1">
    <location>
        <begin position="72"/>
        <end position="100"/>
    </location>
</feature>
<evidence type="ECO:0000313" key="2">
    <source>
        <dbReference type="EMBL" id="EDQ98490.1"/>
    </source>
</evidence>
<dbReference type="AlphaFoldDB" id="B0E3U5"/>
<dbReference type="HOGENOM" id="CLU_015055_0_0_1"/>
<keyword evidence="3" id="KW-1185">Reference proteome</keyword>
<feature type="compositionally biased region" description="Polar residues" evidence="1">
    <location>
        <begin position="458"/>
        <end position="486"/>
    </location>
</feature>
<organism evidence="3">
    <name type="scientific">Laccaria bicolor (strain S238N-H82 / ATCC MYA-4686)</name>
    <name type="common">Bicoloured deceiver</name>
    <name type="synonym">Laccaria laccata var. bicolor</name>
    <dbReference type="NCBI Taxonomy" id="486041"/>
    <lineage>
        <taxon>Eukaryota</taxon>
        <taxon>Fungi</taxon>
        <taxon>Dikarya</taxon>
        <taxon>Basidiomycota</taxon>
        <taxon>Agaricomycotina</taxon>
        <taxon>Agaricomycetes</taxon>
        <taxon>Agaricomycetidae</taxon>
        <taxon>Agaricales</taxon>
        <taxon>Agaricineae</taxon>
        <taxon>Hydnangiaceae</taxon>
        <taxon>Laccaria</taxon>
    </lineage>
</organism>
<dbReference type="InParanoid" id="B0E3U5"/>
<dbReference type="GeneID" id="6086516"/>
<name>B0E3U5_LACBS</name>
<feature type="compositionally biased region" description="Basic and acidic residues" evidence="1">
    <location>
        <begin position="402"/>
        <end position="413"/>
    </location>
</feature>
<dbReference type="EMBL" id="DS547268">
    <property type="protein sequence ID" value="EDQ98490.1"/>
    <property type="molecule type" value="Genomic_DNA"/>
</dbReference>
<reference evidence="2 3" key="1">
    <citation type="journal article" date="2008" name="Nature">
        <title>The genome of Laccaria bicolor provides insights into mycorrhizal symbiosis.</title>
        <authorList>
            <person name="Martin F."/>
            <person name="Aerts A."/>
            <person name="Ahren D."/>
            <person name="Brun A."/>
            <person name="Danchin E.G.J."/>
            <person name="Duchaussoy F."/>
            <person name="Gibon J."/>
            <person name="Kohler A."/>
            <person name="Lindquist E."/>
            <person name="Pereda V."/>
            <person name="Salamov A."/>
            <person name="Shapiro H.J."/>
            <person name="Wuyts J."/>
            <person name="Blaudez D."/>
            <person name="Buee M."/>
            <person name="Brokstein P."/>
            <person name="Canbaeck B."/>
            <person name="Cohen D."/>
            <person name="Courty P.E."/>
            <person name="Coutinho P.M."/>
            <person name="Delaruelle C."/>
            <person name="Detter J.C."/>
            <person name="Deveau A."/>
            <person name="DiFazio S."/>
            <person name="Duplessis S."/>
            <person name="Fraissinet-Tachet L."/>
            <person name="Lucic E."/>
            <person name="Frey-Klett P."/>
            <person name="Fourrey C."/>
            <person name="Feussner I."/>
            <person name="Gay G."/>
            <person name="Grimwood J."/>
            <person name="Hoegger P.J."/>
            <person name="Jain P."/>
            <person name="Kilaru S."/>
            <person name="Labbe J."/>
            <person name="Lin Y.C."/>
            <person name="Legue V."/>
            <person name="Le Tacon F."/>
            <person name="Marmeisse R."/>
            <person name="Melayah D."/>
            <person name="Montanini B."/>
            <person name="Muratet M."/>
            <person name="Nehls U."/>
            <person name="Niculita-Hirzel H."/>
            <person name="Oudot-Le Secq M.P."/>
            <person name="Peter M."/>
            <person name="Quesneville H."/>
            <person name="Rajashekar B."/>
            <person name="Reich M."/>
            <person name="Rouhier N."/>
            <person name="Schmutz J."/>
            <person name="Yin T."/>
            <person name="Chalot M."/>
            <person name="Henrissat B."/>
            <person name="Kuees U."/>
            <person name="Lucas S."/>
            <person name="Van de Peer Y."/>
            <person name="Podila G.K."/>
            <person name="Polle A."/>
            <person name="Pukkila P.J."/>
            <person name="Richardson P.M."/>
            <person name="Rouze P."/>
            <person name="Sanders I.R."/>
            <person name="Stajich J.E."/>
            <person name="Tunlid A."/>
            <person name="Tuskan G."/>
            <person name="Grigoriev I.V."/>
        </authorList>
    </citation>
    <scope>NUCLEOTIDE SEQUENCE [LARGE SCALE GENOMIC DNA]</scope>
    <source>
        <strain evidence="3">S238N-H82 / ATCC MYA-4686</strain>
    </source>
</reference>
<feature type="compositionally biased region" description="Pro residues" evidence="1">
    <location>
        <begin position="385"/>
        <end position="401"/>
    </location>
</feature>
<gene>
    <name evidence="2" type="ORF">LACBIDRAFT_335920</name>
</gene>
<dbReference type="KEGG" id="lbc:LACBIDRAFT_335920"/>